<feature type="transmembrane region" description="Helical" evidence="2">
    <location>
        <begin position="180"/>
        <end position="201"/>
    </location>
</feature>
<keyword evidence="2" id="KW-0812">Transmembrane</keyword>
<proteinExistence type="predicted"/>
<feature type="transmembrane region" description="Helical" evidence="2">
    <location>
        <begin position="64"/>
        <end position="85"/>
    </location>
</feature>
<dbReference type="EMBL" id="AZHE01000044">
    <property type="protein sequence ID" value="KHN94015.1"/>
    <property type="molecule type" value="Genomic_DNA"/>
</dbReference>
<feature type="compositionally biased region" description="Polar residues" evidence="1">
    <location>
        <begin position="279"/>
        <end position="288"/>
    </location>
</feature>
<name>A0A0B2WLX1_METAS</name>
<dbReference type="RefSeq" id="XP_040675081.1">
    <property type="nucleotide sequence ID" value="XM_040826942.1"/>
</dbReference>
<dbReference type="OrthoDB" id="3210850at2759"/>
<dbReference type="GeneID" id="63742599"/>
<feature type="region of interest" description="Disordered" evidence="1">
    <location>
        <begin position="279"/>
        <end position="299"/>
    </location>
</feature>
<sequence length="418" mass="44679">MSEEAPVPMVGRVLCMGISLLSATTLASFLKMLDHQVVDSAPDSGVVYAIPHGNDVCSRLTWRLAAVVFAIYIDSYLFVFATAILQQSVGVNSSLSTCEGAILLCLACYVSTKFIYLFLVEKAHFVRGTSKKRMRSKLYMFNCFGMLGLYIIVGILNVVFRIAKLENGVCVIGMKSVAMIPLLSFDTVANIYLTILFLVPLRNLYSYRNLPRTPATMRLRVAASRTLCGAVATLLSSIVNIAVLMALKGEAGWICLLCCNCDILFSAAVIQWITSKDNAGTSSVASTDGETHGPVKRKAARGLPCRALQSVSSAPDKESLSATDLCSTRSAANSDGPLGSGGILVTTTIKTEEMEPRGSNKPRDARDGTTTQVHDAYAAEEGRVVFDRNVDDGYGSRAPGGCGAYETVIVSGSGRGAQ</sequence>
<evidence type="ECO:0000313" key="4">
    <source>
        <dbReference type="Proteomes" id="UP000030816"/>
    </source>
</evidence>
<organism evidence="3 4">
    <name type="scientific">Metarhizium album (strain ARSEF 1941)</name>
    <dbReference type="NCBI Taxonomy" id="1081103"/>
    <lineage>
        <taxon>Eukaryota</taxon>
        <taxon>Fungi</taxon>
        <taxon>Dikarya</taxon>
        <taxon>Ascomycota</taxon>
        <taxon>Pezizomycotina</taxon>
        <taxon>Sordariomycetes</taxon>
        <taxon>Hypocreomycetidae</taxon>
        <taxon>Hypocreales</taxon>
        <taxon>Clavicipitaceae</taxon>
        <taxon>Metarhizium</taxon>
    </lineage>
</organism>
<keyword evidence="4" id="KW-1185">Reference proteome</keyword>
<dbReference type="AlphaFoldDB" id="A0A0B2WLX1"/>
<dbReference type="PANTHER" id="PTHR38848">
    <property type="entry name" value="G-PROTEIN COUPLED RECEPTORS FAMILY 3 PROFILE DOMAIN-CONTAINING PROTEIN"/>
    <property type="match status" value="1"/>
</dbReference>
<keyword evidence="2" id="KW-0472">Membrane</keyword>
<gene>
    <name evidence="3" type="ORF">MAM_08144</name>
</gene>
<dbReference type="Proteomes" id="UP000030816">
    <property type="component" value="Unassembled WGS sequence"/>
</dbReference>
<evidence type="ECO:0000256" key="1">
    <source>
        <dbReference type="SAM" id="MobiDB-lite"/>
    </source>
</evidence>
<feature type="region of interest" description="Disordered" evidence="1">
    <location>
        <begin position="352"/>
        <end position="371"/>
    </location>
</feature>
<comment type="caution">
    <text evidence="3">The sequence shown here is derived from an EMBL/GenBank/DDBJ whole genome shotgun (WGS) entry which is preliminary data.</text>
</comment>
<dbReference type="PANTHER" id="PTHR38848:SF3">
    <property type="entry name" value="G-PROTEIN COUPLED RECEPTORS FAMILY 3 PROFILE DOMAIN-CONTAINING PROTEIN"/>
    <property type="match status" value="1"/>
</dbReference>
<evidence type="ECO:0000313" key="3">
    <source>
        <dbReference type="EMBL" id="KHN94015.1"/>
    </source>
</evidence>
<feature type="transmembrane region" description="Helical" evidence="2">
    <location>
        <begin position="100"/>
        <end position="119"/>
    </location>
</feature>
<protein>
    <submittedName>
        <fullName evidence="3">Uncharacterized protein</fullName>
    </submittedName>
</protein>
<keyword evidence="2" id="KW-1133">Transmembrane helix</keyword>
<evidence type="ECO:0000256" key="2">
    <source>
        <dbReference type="SAM" id="Phobius"/>
    </source>
</evidence>
<feature type="transmembrane region" description="Helical" evidence="2">
    <location>
        <begin position="6"/>
        <end position="30"/>
    </location>
</feature>
<feature type="compositionally biased region" description="Basic and acidic residues" evidence="1">
    <location>
        <begin position="352"/>
        <end position="367"/>
    </location>
</feature>
<dbReference type="HOGENOM" id="CLU_043698_3_0_1"/>
<reference evidence="3 4" key="1">
    <citation type="journal article" date="2014" name="Proc. Natl. Acad. Sci. U.S.A.">
        <title>Trajectory and genomic determinants of fungal-pathogen speciation and host adaptation.</title>
        <authorList>
            <person name="Hu X."/>
            <person name="Xiao G."/>
            <person name="Zheng P."/>
            <person name="Shang Y."/>
            <person name="Su Y."/>
            <person name="Zhang X."/>
            <person name="Liu X."/>
            <person name="Zhan S."/>
            <person name="St Leger R.J."/>
            <person name="Wang C."/>
        </authorList>
    </citation>
    <scope>NUCLEOTIDE SEQUENCE [LARGE SCALE GENOMIC DNA]</scope>
    <source>
        <strain evidence="3 4">ARSEF 1941</strain>
    </source>
</reference>
<feature type="transmembrane region" description="Helical" evidence="2">
    <location>
        <begin position="139"/>
        <end position="160"/>
    </location>
</feature>
<feature type="transmembrane region" description="Helical" evidence="2">
    <location>
        <begin position="222"/>
        <end position="245"/>
    </location>
</feature>
<accession>A0A0B2WLX1</accession>